<dbReference type="SMART" id="SM00825">
    <property type="entry name" value="PKS_KS"/>
    <property type="match status" value="1"/>
</dbReference>
<feature type="domain" description="Ketosynthase family 3 (KS3)" evidence="4">
    <location>
        <begin position="6"/>
        <end position="408"/>
    </location>
</feature>
<evidence type="ECO:0000256" key="2">
    <source>
        <dbReference type="ARBA" id="ARBA00022679"/>
    </source>
</evidence>
<organism evidence="5 6">
    <name type="scientific">Desulfomarina profundi</name>
    <dbReference type="NCBI Taxonomy" id="2772557"/>
    <lineage>
        <taxon>Bacteria</taxon>
        <taxon>Pseudomonadati</taxon>
        <taxon>Thermodesulfobacteriota</taxon>
        <taxon>Desulfobulbia</taxon>
        <taxon>Desulfobulbales</taxon>
        <taxon>Desulfobulbaceae</taxon>
        <taxon>Desulfomarina</taxon>
    </lineage>
</organism>
<dbReference type="GO" id="GO:0004315">
    <property type="term" value="F:3-oxoacyl-[acyl-carrier-protein] synthase activity"/>
    <property type="evidence" value="ECO:0007669"/>
    <property type="project" value="TreeGrafter"/>
</dbReference>
<dbReference type="CDD" id="cd00834">
    <property type="entry name" value="KAS_I_II"/>
    <property type="match status" value="1"/>
</dbReference>
<dbReference type="EMBL" id="AP024086">
    <property type="protein sequence ID" value="BCL61672.1"/>
    <property type="molecule type" value="Genomic_DNA"/>
</dbReference>
<sequence>MVGEGAPLIAVTGCGVVCAAGGSSTEAMASIASWTVSTAMKGEPFFPPPAAPCFVVAGKLPALSSSFSIDDSVLAGVNRTLLLALAAINESLEQAGISAADLRRKRVGVALGTTVGCTFHNEPYYIDWKEGRDPDEKPLRTYLSSNLAERVQGILGVRGPRAVITNACASGTDAIGLARNWLRHGLCDIAIAGGADELSRIACHGFKSLMLVSPEDCRPFDRDRQGLNLGEGAGIVLLERDEQIIAEKRACLGWIRGYGIAGDAHHPTAPHPSGRGLQLAVRMALADGNVTVGDIAMINAHGTGTPANDRAETRAVYELGLNSTGLSMISTKGVTGHTLGAAGAIEAVFTLLTLNRGEVAGTAGCRNCDPDFPVAVLAEGETSPLGGRIGMSQSLAFGGSNGVLVLEGAG</sequence>
<name>A0A8D5JMJ9_9BACT</name>
<evidence type="ECO:0000313" key="6">
    <source>
        <dbReference type="Proteomes" id="UP000826725"/>
    </source>
</evidence>
<proteinExistence type="inferred from homology"/>
<dbReference type="AlphaFoldDB" id="A0A8D5JMJ9"/>
<evidence type="ECO:0000313" key="5">
    <source>
        <dbReference type="EMBL" id="BCL61672.1"/>
    </source>
</evidence>
<dbReference type="Pfam" id="PF00109">
    <property type="entry name" value="ketoacyl-synt"/>
    <property type="match status" value="1"/>
</dbReference>
<accession>A0A8D5JMJ9</accession>
<reference evidence="5" key="1">
    <citation type="submission" date="2020-09" db="EMBL/GenBank/DDBJ databases">
        <title>Desulfogranum mesoprofundum gen. nov., sp. nov., a novel mesophilic, sulfate-reducing chemolithoautotroph isolated from a deep-sea hydrothermal vent chimney in the Suiyo Seamount.</title>
        <authorList>
            <person name="Hashimoto Y."/>
            <person name="Nakagawa S."/>
        </authorList>
    </citation>
    <scope>NUCLEOTIDE SEQUENCE</scope>
    <source>
        <strain evidence="5">KT2</strain>
    </source>
</reference>
<dbReference type="GO" id="GO:0005829">
    <property type="term" value="C:cytosol"/>
    <property type="evidence" value="ECO:0007669"/>
    <property type="project" value="TreeGrafter"/>
</dbReference>
<dbReference type="PROSITE" id="PS52004">
    <property type="entry name" value="KS3_2"/>
    <property type="match status" value="1"/>
</dbReference>
<dbReference type="PANTHER" id="PTHR11712">
    <property type="entry name" value="POLYKETIDE SYNTHASE-RELATED"/>
    <property type="match status" value="1"/>
</dbReference>
<evidence type="ECO:0000259" key="4">
    <source>
        <dbReference type="PROSITE" id="PS52004"/>
    </source>
</evidence>
<dbReference type="PANTHER" id="PTHR11712:SF336">
    <property type="entry name" value="3-OXOACYL-[ACYL-CARRIER-PROTEIN] SYNTHASE, MITOCHONDRIAL"/>
    <property type="match status" value="1"/>
</dbReference>
<protein>
    <submittedName>
        <fullName evidence="5">3-oxoacyl-ACP synthase</fullName>
    </submittedName>
</protein>
<dbReference type="RefSeq" id="WP_228854097.1">
    <property type="nucleotide sequence ID" value="NZ_AP024086.1"/>
</dbReference>
<dbReference type="Pfam" id="PF02801">
    <property type="entry name" value="Ketoacyl-synt_C"/>
    <property type="match status" value="1"/>
</dbReference>
<dbReference type="InterPro" id="IPR020841">
    <property type="entry name" value="PKS_Beta-ketoAc_synthase_dom"/>
</dbReference>
<dbReference type="GO" id="GO:0006633">
    <property type="term" value="P:fatty acid biosynthetic process"/>
    <property type="evidence" value="ECO:0007669"/>
    <property type="project" value="TreeGrafter"/>
</dbReference>
<dbReference type="InterPro" id="IPR014031">
    <property type="entry name" value="Ketoacyl_synth_C"/>
</dbReference>
<keyword evidence="6" id="KW-1185">Reference proteome</keyword>
<comment type="similarity">
    <text evidence="1 3">Belongs to the thiolase-like superfamily. Beta-ketoacyl-ACP synthases family.</text>
</comment>
<dbReference type="Proteomes" id="UP000826725">
    <property type="component" value="Chromosome"/>
</dbReference>
<evidence type="ECO:0000256" key="1">
    <source>
        <dbReference type="ARBA" id="ARBA00008467"/>
    </source>
</evidence>
<dbReference type="KEGG" id="dbk:DGMP_23650"/>
<gene>
    <name evidence="5" type="primary">fabF_2</name>
    <name evidence="5" type="ORF">DGMP_23650</name>
</gene>
<evidence type="ECO:0000256" key="3">
    <source>
        <dbReference type="RuleBase" id="RU003694"/>
    </source>
</evidence>
<dbReference type="InterPro" id="IPR000794">
    <property type="entry name" value="Beta-ketoacyl_synthase"/>
</dbReference>
<keyword evidence="2 3" id="KW-0808">Transferase</keyword>
<dbReference type="InterPro" id="IPR014030">
    <property type="entry name" value="Ketoacyl_synth_N"/>
</dbReference>